<organism evidence="1 2">
    <name type="scientific">Pedobacter planticolens</name>
    <dbReference type="NCBI Taxonomy" id="2679964"/>
    <lineage>
        <taxon>Bacteria</taxon>
        <taxon>Pseudomonadati</taxon>
        <taxon>Bacteroidota</taxon>
        <taxon>Sphingobacteriia</taxon>
        <taxon>Sphingobacteriales</taxon>
        <taxon>Sphingobacteriaceae</taxon>
        <taxon>Pedobacter</taxon>
    </lineage>
</organism>
<dbReference type="RefSeq" id="WP_182923674.1">
    <property type="nucleotide sequence ID" value="NZ_WNXD01000002.1"/>
</dbReference>
<comment type="caution">
    <text evidence="1">The sequence shown here is derived from an EMBL/GenBank/DDBJ whole genome shotgun (WGS) entry which is preliminary data.</text>
</comment>
<dbReference type="Proteomes" id="UP000601055">
    <property type="component" value="Unassembled WGS sequence"/>
</dbReference>
<sequence length="151" mass="17682">MKDEEPIEVIHGSFTVEEDDFEPPPPEFISRFKTVNEWLSFIADNEKPKKTIMNYDINVFEGEDDYTLALTGTNTYEISNTYQRIKIEYTPNQMYFNLPKSEHKGLTKEQVFEHLTDQLNKFISSAKFKNSFFTEAKSITTGWKGKIWSSK</sequence>
<protein>
    <submittedName>
        <fullName evidence="1">Uncharacterized protein</fullName>
    </submittedName>
</protein>
<gene>
    <name evidence="1" type="ORF">GM921_16200</name>
</gene>
<proteinExistence type="predicted"/>
<keyword evidence="2" id="KW-1185">Reference proteome</keyword>
<evidence type="ECO:0000313" key="1">
    <source>
        <dbReference type="EMBL" id="MBB2147047.1"/>
    </source>
</evidence>
<evidence type="ECO:0000313" key="2">
    <source>
        <dbReference type="Proteomes" id="UP000601055"/>
    </source>
</evidence>
<name>A0A923DZP9_9SPHI</name>
<dbReference type="AlphaFoldDB" id="A0A923DZP9"/>
<accession>A0A923DZP9</accession>
<reference evidence="1" key="1">
    <citation type="submission" date="2019-11" db="EMBL/GenBank/DDBJ databases">
        <title>Description of Pedobacter sp. LMG 31464T.</title>
        <authorList>
            <person name="Carlier A."/>
            <person name="Qi S."/>
            <person name="Vandamme P."/>
        </authorList>
    </citation>
    <scope>NUCLEOTIDE SEQUENCE</scope>
    <source>
        <strain evidence="1">LMG 31464</strain>
    </source>
</reference>
<dbReference type="EMBL" id="WNXD01000002">
    <property type="protein sequence ID" value="MBB2147047.1"/>
    <property type="molecule type" value="Genomic_DNA"/>
</dbReference>